<evidence type="ECO:0000313" key="6">
    <source>
        <dbReference type="EMBL" id="SNB65543.1"/>
    </source>
</evidence>
<dbReference type="InterPro" id="IPR016032">
    <property type="entry name" value="Sig_transdc_resp-reg_C-effctor"/>
</dbReference>
<evidence type="ECO:0000256" key="2">
    <source>
        <dbReference type="ARBA" id="ARBA00023125"/>
    </source>
</evidence>
<feature type="domain" description="Response regulatory" evidence="5">
    <location>
        <begin position="6"/>
        <end position="121"/>
    </location>
</feature>
<name>A0A212R144_9PROT</name>
<evidence type="ECO:0000259" key="5">
    <source>
        <dbReference type="PROSITE" id="PS50110"/>
    </source>
</evidence>
<dbReference type="Pfam" id="PF00072">
    <property type="entry name" value="Response_reg"/>
    <property type="match status" value="1"/>
</dbReference>
<protein>
    <submittedName>
        <fullName evidence="6">Two component transcriptional regulator, LuxR family</fullName>
    </submittedName>
</protein>
<feature type="modified residue" description="4-aspartylphosphate" evidence="3">
    <location>
        <position position="56"/>
    </location>
</feature>
<dbReference type="Pfam" id="PF00196">
    <property type="entry name" value="GerE"/>
    <property type="match status" value="1"/>
</dbReference>
<dbReference type="GO" id="GO:0000160">
    <property type="term" value="P:phosphorelay signal transduction system"/>
    <property type="evidence" value="ECO:0007669"/>
    <property type="project" value="InterPro"/>
</dbReference>
<evidence type="ECO:0000256" key="1">
    <source>
        <dbReference type="ARBA" id="ARBA00022553"/>
    </source>
</evidence>
<dbReference type="Proteomes" id="UP000197065">
    <property type="component" value="Unassembled WGS sequence"/>
</dbReference>
<dbReference type="InterPro" id="IPR000792">
    <property type="entry name" value="Tscrpt_reg_LuxR_C"/>
</dbReference>
<reference evidence="6 7" key="1">
    <citation type="submission" date="2017-06" db="EMBL/GenBank/DDBJ databases">
        <authorList>
            <person name="Kim H.J."/>
            <person name="Triplett B.A."/>
        </authorList>
    </citation>
    <scope>NUCLEOTIDE SEQUENCE [LARGE SCALE GENOMIC DNA]</scope>
    <source>
        <strain evidence="6 7">B29T1</strain>
    </source>
</reference>
<dbReference type="Gene3D" id="3.40.50.2300">
    <property type="match status" value="1"/>
</dbReference>
<gene>
    <name evidence="6" type="ORF">SAMN07250955_104290</name>
</gene>
<evidence type="ECO:0000259" key="4">
    <source>
        <dbReference type="PROSITE" id="PS50043"/>
    </source>
</evidence>
<keyword evidence="1 3" id="KW-0597">Phosphoprotein</keyword>
<dbReference type="InterPro" id="IPR039420">
    <property type="entry name" value="WalR-like"/>
</dbReference>
<dbReference type="SUPFAM" id="SSF52172">
    <property type="entry name" value="CheY-like"/>
    <property type="match status" value="1"/>
</dbReference>
<dbReference type="RefSeq" id="WP_088560961.1">
    <property type="nucleotide sequence ID" value="NZ_FYEH01000004.1"/>
</dbReference>
<keyword evidence="7" id="KW-1185">Reference proteome</keyword>
<dbReference type="GO" id="GO:0006355">
    <property type="term" value="P:regulation of DNA-templated transcription"/>
    <property type="evidence" value="ECO:0007669"/>
    <property type="project" value="InterPro"/>
</dbReference>
<accession>A0A212R144</accession>
<evidence type="ECO:0000313" key="7">
    <source>
        <dbReference type="Proteomes" id="UP000197065"/>
    </source>
</evidence>
<dbReference type="OrthoDB" id="9808843at2"/>
<dbReference type="InterPro" id="IPR011006">
    <property type="entry name" value="CheY-like_superfamily"/>
</dbReference>
<proteinExistence type="predicted"/>
<dbReference type="CDD" id="cd17535">
    <property type="entry name" value="REC_NarL-like"/>
    <property type="match status" value="1"/>
</dbReference>
<dbReference type="PANTHER" id="PTHR43214">
    <property type="entry name" value="TWO-COMPONENT RESPONSE REGULATOR"/>
    <property type="match status" value="1"/>
</dbReference>
<dbReference type="PROSITE" id="PS50110">
    <property type="entry name" value="RESPONSE_REGULATORY"/>
    <property type="match status" value="1"/>
</dbReference>
<dbReference type="SMART" id="SM00421">
    <property type="entry name" value="HTH_LUXR"/>
    <property type="match status" value="1"/>
</dbReference>
<dbReference type="EMBL" id="FYEH01000004">
    <property type="protein sequence ID" value="SNB65543.1"/>
    <property type="molecule type" value="Genomic_DNA"/>
</dbReference>
<dbReference type="PROSITE" id="PS50043">
    <property type="entry name" value="HTH_LUXR_2"/>
    <property type="match status" value="1"/>
</dbReference>
<dbReference type="PANTHER" id="PTHR43214:SF43">
    <property type="entry name" value="TWO-COMPONENT RESPONSE REGULATOR"/>
    <property type="match status" value="1"/>
</dbReference>
<evidence type="ECO:0000256" key="3">
    <source>
        <dbReference type="PROSITE-ProRule" id="PRU00169"/>
    </source>
</evidence>
<keyword evidence="2" id="KW-0238">DNA-binding</keyword>
<organism evidence="6 7">
    <name type="scientific">Arboricoccus pini</name>
    <dbReference type="NCBI Taxonomy" id="1963835"/>
    <lineage>
        <taxon>Bacteria</taxon>
        <taxon>Pseudomonadati</taxon>
        <taxon>Pseudomonadota</taxon>
        <taxon>Alphaproteobacteria</taxon>
        <taxon>Geminicoccales</taxon>
        <taxon>Geminicoccaceae</taxon>
        <taxon>Arboricoccus</taxon>
    </lineage>
</organism>
<dbReference type="CDD" id="cd06170">
    <property type="entry name" value="LuxR_C_like"/>
    <property type="match status" value="1"/>
</dbReference>
<dbReference type="InterPro" id="IPR001789">
    <property type="entry name" value="Sig_transdc_resp-reg_receiver"/>
</dbReference>
<dbReference type="SMART" id="SM00448">
    <property type="entry name" value="REC"/>
    <property type="match status" value="1"/>
</dbReference>
<dbReference type="InterPro" id="IPR058245">
    <property type="entry name" value="NreC/VraR/RcsB-like_REC"/>
</dbReference>
<dbReference type="GO" id="GO:0003677">
    <property type="term" value="F:DNA binding"/>
    <property type="evidence" value="ECO:0007669"/>
    <property type="project" value="UniProtKB-KW"/>
</dbReference>
<feature type="domain" description="HTH luxR-type" evidence="4">
    <location>
        <begin position="143"/>
        <end position="208"/>
    </location>
</feature>
<dbReference type="SUPFAM" id="SSF46894">
    <property type="entry name" value="C-terminal effector domain of the bipartite response regulators"/>
    <property type="match status" value="1"/>
</dbReference>
<dbReference type="PRINTS" id="PR00038">
    <property type="entry name" value="HTHLUXR"/>
</dbReference>
<dbReference type="AlphaFoldDB" id="A0A212R144"/>
<sequence length="220" mass="24093">MSSTPLVLIIDDHPIVRGGCRRLLQSADYTNVIEAASGHDGLKQNEDRRPEIIILDLNLPDVGGLELIRRLGEGNPGVKILIFSMYEDPVFAARALQMGAMGYVTKNDDPEVLLDAVEQVRKGVVHLSHIVAQKLALLNLRPKVSPLHDLSPRELDILELLGAGKSLAEIADRLELSYRTIANITSQLRNKVRVSTTGALVKFAIEHGPQRLLRSDGSSS</sequence>